<organism evidence="1 2">
    <name type="scientific">Lolium multiflorum</name>
    <name type="common">Italian ryegrass</name>
    <name type="synonym">Lolium perenne subsp. multiflorum</name>
    <dbReference type="NCBI Taxonomy" id="4521"/>
    <lineage>
        <taxon>Eukaryota</taxon>
        <taxon>Viridiplantae</taxon>
        <taxon>Streptophyta</taxon>
        <taxon>Embryophyta</taxon>
        <taxon>Tracheophyta</taxon>
        <taxon>Spermatophyta</taxon>
        <taxon>Magnoliopsida</taxon>
        <taxon>Liliopsida</taxon>
        <taxon>Poales</taxon>
        <taxon>Poaceae</taxon>
        <taxon>BOP clade</taxon>
        <taxon>Pooideae</taxon>
        <taxon>Poodae</taxon>
        <taxon>Poeae</taxon>
        <taxon>Poeae Chloroplast Group 2 (Poeae type)</taxon>
        <taxon>Loliodinae</taxon>
        <taxon>Loliinae</taxon>
        <taxon>Lolium</taxon>
    </lineage>
</organism>
<dbReference type="PANTHER" id="PTHR11439:SF524">
    <property type="entry name" value="RNA-DIRECTED DNA POLYMERASE, PROTEIN KINASE RLK-PELLE-DLSV FAMILY"/>
    <property type="match status" value="1"/>
</dbReference>
<proteinExistence type="predicted"/>
<evidence type="ECO:0000313" key="1">
    <source>
        <dbReference type="EMBL" id="KAK1601545.1"/>
    </source>
</evidence>
<dbReference type="Proteomes" id="UP001231189">
    <property type="component" value="Unassembled WGS sequence"/>
</dbReference>
<evidence type="ECO:0000313" key="2">
    <source>
        <dbReference type="Proteomes" id="UP001231189"/>
    </source>
</evidence>
<sequence>MTDMGNLHYFLGIVVSRDTSGLHLSQAKYATEILDKGRMTACKSAMTPIDKSQKLAATARGLIADPTKYRSPDIAYAIQQVCLHMHKPREQHLADIKRILRYVKDTISHGLQLHSLMRVNVHVRWEPQEEGVMRTAASFPSERNQGYRTSRSQEAREGCWWRNVVRRNTSDTGANVELAQHNQSTLPQRNGEVVNLTGLLKTKD</sequence>
<name>A0AAD8QFA1_LOLMU</name>
<comment type="caution">
    <text evidence="1">The sequence shown here is derived from an EMBL/GenBank/DDBJ whole genome shotgun (WGS) entry which is preliminary data.</text>
</comment>
<dbReference type="AlphaFoldDB" id="A0AAD8QFA1"/>
<dbReference type="PANTHER" id="PTHR11439">
    <property type="entry name" value="GAG-POL-RELATED RETROTRANSPOSON"/>
    <property type="match status" value="1"/>
</dbReference>
<gene>
    <name evidence="1" type="ORF">QYE76_037194</name>
</gene>
<accession>A0AAD8QFA1</accession>
<reference evidence="1" key="1">
    <citation type="submission" date="2023-07" db="EMBL/GenBank/DDBJ databases">
        <title>A chromosome-level genome assembly of Lolium multiflorum.</title>
        <authorList>
            <person name="Chen Y."/>
            <person name="Copetti D."/>
            <person name="Kolliker R."/>
            <person name="Studer B."/>
        </authorList>
    </citation>
    <scope>NUCLEOTIDE SEQUENCE</scope>
    <source>
        <strain evidence="1">02402/16</strain>
        <tissue evidence="1">Leaf</tissue>
    </source>
</reference>
<dbReference type="EMBL" id="JAUUTY010000398">
    <property type="protein sequence ID" value="KAK1601545.1"/>
    <property type="molecule type" value="Genomic_DNA"/>
</dbReference>
<keyword evidence="2" id="KW-1185">Reference proteome</keyword>
<protein>
    <submittedName>
        <fullName evidence="1">Uncharacterized protein</fullName>
    </submittedName>
</protein>